<comment type="caution">
    <text evidence="1">The sequence shown here is derived from an EMBL/GenBank/DDBJ whole genome shotgun (WGS) entry which is preliminary data.</text>
</comment>
<evidence type="ECO:0000313" key="1">
    <source>
        <dbReference type="EMBL" id="KAL3316807.1"/>
    </source>
</evidence>
<accession>A0ABD2QC61</accession>
<dbReference type="Proteomes" id="UP001626550">
    <property type="component" value="Unassembled WGS sequence"/>
</dbReference>
<proteinExistence type="predicted"/>
<gene>
    <name evidence="1" type="ORF">Ciccas_004536</name>
</gene>
<organism evidence="1 2">
    <name type="scientific">Cichlidogyrus casuarinus</name>
    <dbReference type="NCBI Taxonomy" id="1844966"/>
    <lineage>
        <taxon>Eukaryota</taxon>
        <taxon>Metazoa</taxon>
        <taxon>Spiralia</taxon>
        <taxon>Lophotrochozoa</taxon>
        <taxon>Platyhelminthes</taxon>
        <taxon>Monogenea</taxon>
        <taxon>Monopisthocotylea</taxon>
        <taxon>Dactylogyridea</taxon>
        <taxon>Ancyrocephalidae</taxon>
        <taxon>Cichlidogyrus</taxon>
    </lineage>
</organism>
<evidence type="ECO:0000313" key="2">
    <source>
        <dbReference type="Proteomes" id="UP001626550"/>
    </source>
</evidence>
<dbReference type="AlphaFoldDB" id="A0ABD2QC61"/>
<reference evidence="1 2" key="1">
    <citation type="submission" date="2024-11" db="EMBL/GenBank/DDBJ databases">
        <title>Adaptive evolution of stress response genes in parasites aligns with host niche diversity.</title>
        <authorList>
            <person name="Hahn C."/>
            <person name="Resl P."/>
        </authorList>
    </citation>
    <scope>NUCLEOTIDE SEQUENCE [LARGE SCALE GENOMIC DNA]</scope>
    <source>
        <strain evidence="1">EGGRZ-B1_66</strain>
        <tissue evidence="1">Body</tissue>
    </source>
</reference>
<name>A0ABD2QC61_9PLAT</name>
<dbReference type="EMBL" id="JBJKFK010000478">
    <property type="protein sequence ID" value="KAL3316807.1"/>
    <property type="molecule type" value="Genomic_DNA"/>
</dbReference>
<sequence length="64" mass="7519">MIFLLPDLIKRLLLFWQAGFSEQDKAQMLEDLLKCRKELLDCGLFNRPLLENQNIVQSALEKQV</sequence>
<keyword evidence="2" id="KW-1185">Reference proteome</keyword>
<protein>
    <submittedName>
        <fullName evidence="1">Uncharacterized protein</fullName>
    </submittedName>
</protein>